<gene>
    <name evidence="2" type="ORF">A4A49_52152</name>
</gene>
<dbReference type="InterPro" id="IPR016197">
    <property type="entry name" value="Chromo-like_dom_sf"/>
</dbReference>
<keyword evidence="3" id="KW-1185">Reference proteome</keyword>
<dbReference type="SUPFAM" id="SSF54160">
    <property type="entry name" value="Chromo domain-like"/>
    <property type="match status" value="1"/>
</dbReference>
<dbReference type="PANTHER" id="PTHR46148">
    <property type="entry name" value="CHROMO DOMAIN-CONTAINING PROTEIN"/>
    <property type="match status" value="1"/>
</dbReference>
<evidence type="ECO:0000313" key="3">
    <source>
        <dbReference type="Proteomes" id="UP000187609"/>
    </source>
</evidence>
<dbReference type="EMBL" id="MJEQ01001988">
    <property type="protein sequence ID" value="OIT28672.1"/>
    <property type="molecule type" value="Genomic_DNA"/>
</dbReference>
<name>A0A314KHM5_NICAT</name>
<dbReference type="InterPro" id="IPR056924">
    <property type="entry name" value="SH3_Tf2-1"/>
</dbReference>
<dbReference type="AlphaFoldDB" id="A0A314KHM5"/>
<dbReference type="Gramene" id="OIT28672">
    <property type="protein sequence ID" value="OIT28672"/>
    <property type="gene ID" value="A4A49_52152"/>
</dbReference>
<dbReference type="PANTHER" id="PTHR46148:SF54">
    <property type="entry name" value="RETROTRANSPOSON-LIKE PROTEIN"/>
    <property type="match status" value="1"/>
</dbReference>
<evidence type="ECO:0000313" key="2">
    <source>
        <dbReference type="EMBL" id="OIT28672.1"/>
    </source>
</evidence>
<organism evidence="2 3">
    <name type="scientific">Nicotiana attenuata</name>
    <name type="common">Coyote tobacco</name>
    <dbReference type="NCBI Taxonomy" id="49451"/>
    <lineage>
        <taxon>Eukaryota</taxon>
        <taxon>Viridiplantae</taxon>
        <taxon>Streptophyta</taxon>
        <taxon>Embryophyta</taxon>
        <taxon>Tracheophyta</taxon>
        <taxon>Spermatophyta</taxon>
        <taxon>Magnoliopsida</taxon>
        <taxon>eudicotyledons</taxon>
        <taxon>Gunneridae</taxon>
        <taxon>Pentapetalae</taxon>
        <taxon>asterids</taxon>
        <taxon>lamiids</taxon>
        <taxon>Solanales</taxon>
        <taxon>Solanaceae</taxon>
        <taxon>Nicotianoideae</taxon>
        <taxon>Nicotianeae</taxon>
        <taxon>Nicotiana</taxon>
    </lineage>
</organism>
<protein>
    <recommendedName>
        <fullName evidence="1">Tf2-1-like SH3-like domain-containing protein</fullName>
    </recommendedName>
</protein>
<feature type="domain" description="Tf2-1-like SH3-like" evidence="1">
    <location>
        <begin position="1"/>
        <end position="63"/>
    </location>
</feature>
<dbReference type="Pfam" id="PF24626">
    <property type="entry name" value="SH3_Tf2-1"/>
    <property type="match status" value="1"/>
</dbReference>
<sequence>MIFVKLQPYRQMSMKGHSYHKLNPKFFGPFRIMKKVGHVAYQLDPLHNAKIYHTIHVSQLKKHVGTTVAVPHLPVTLSTCGYIVLEPEAILEERVISKHGRLVTQALVKWFNCSTKDSNWIDLHVLQQQFSQFSP</sequence>
<dbReference type="Proteomes" id="UP000187609">
    <property type="component" value="Unassembled WGS sequence"/>
</dbReference>
<reference evidence="2" key="1">
    <citation type="submission" date="2016-11" db="EMBL/GenBank/DDBJ databases">
        <title>The genome of Nicotiana attenuata.</title>
        <authorList>
            <person name="Xu S."/>
            <person name="Brockmoeller T."/>
            <person name="Gaquerel E."/>
            <person name="Navarro A."/>
            <person name="Kuhl H."/>
            <person name="Gase K."/>
            <person name="Ling Z."/>
            <person name="Zhou W."/>
            <person name="Kreitzer C."/>
            <person name="Stanke M."/>
            <person name="Tang H."/>
            <person name="Lyons E."/>
            <person name="Pandey P."/>
            <person name="Pandey S.P."/>
            <person name="Timmermann B."/>
            <person name="Baldwin I.T."/>
        </authorList>
    </citation>
    <scope>NUCLEOTIDE SEQUENCE [LARGE SCALE GENOMIC DNA]</scope>
    <source>
        <strain evidence="2">UT</strain>
    </source>
</reference>
<evidence type="ECO:0000259" key="1">
    <source>
        <dbReference type="Pfam" id="PF24626"/>
    </source>
</evidence>
<comment type="caution">
    <text evidence="2">The sequence shown here is derived from an EMBL/GenBank/DDBJ whole genome shotgun (WGS) entry which is preliminary data.</text>
</comment>
<proteinExistence type="predicted"/>
<accession>A0A314KHM5</accession>